<dbReference type="PANTHER" id="PTHR40465">
    <property type="entry name" value="CHROMOSOME 1, WHOLE GENOME SHOTGUN SEQUENCE"/>
    <property type="match status" value="1"/>
</dbReference>
<feature type="transmembrane region" description="Helical" evidence="2">
    <location>
        <begin position="89"/>
        <end position="108"/>
    </location>
</feature>
<feature type="transmembrane region" description="Helical" evidence="2">
    <location>
        <begin position="231"/>
        <end position="252"/>
    </location>
</feature>
<evidence type="ECO:0000256" key="1">
    <source>
        <dbReference type="SAM" id="MobiDB-lite"/>
    </source>
</evidence>
<keyword evidence="2" id="KW-0812">Transmembrane</keyword>
<dbReference type="Pfam" id="PF20152">
    <property type="entry name" value="DUF6534"/>
    <property type="match status" value="1"/>
</dbReference>
<feature type="domain" description="DUF6534" evidence="3">
    <location>
        <begin position="170"/>
        <end position="256"/>
    </location>
</feature>
<reference evidence="4 5" key="1">
    <citation type="journal article" date="2016" name="Mol. Biol. Evol.">
        <title>Comparative Genomics of Early-Diverging Mushroom-Forming Fungi Provides Insights into the Origins of Lignocellulose Decay Capabilities.</title>
        <authorList>
            <person name="Nagy L.G."/>
            <person name="Riley R."/>
            <person name="Tritt A."/>
            <person name="Adam C."/>
            <person name="Daum C."/>
            <person name="Floudas D."/>
            <person name="Sun H."/>
            <person name="Yadav J.S."/>
            <person name="Pangilinan J."/>
            <person name="Larsson K.H."/>
            <person name="Matsuura K."/>
            <person name="Barry K."/>
            <person name="Labutti K."/>
            <person name="Kuo R."/>
            <person name="Ohm R.A."/>
            <person name="Bhattacharya S.S."/>
            <person name="Shirouzu T."/>
            <person name="Yoshinaga Y."/>
            <person name="Martin F.M."/>
            <person name="Grigoriev I.V."/>
            <person name="Hibbett D.S."/>
        </authorList>
    </citation>
    <scope>NUCLEOTIDE SEQUENCE [LARGE SCALE GENOMIC DNA]</scope>
    <source>
        <strain evidence="4 5">HHB12733</strain>
    </source>
</reference>
<dbReference type="InParanoid" id="A0A165HFG9"/>
<accession>A0A165HFG9</accession>
<dbReference type="OrthoDB" id="2535105at2759"/>
<feature type="region of interest" description="Disordered" evidence="1">
    <location>
        <begin position="256"/>
        <end position="283"/>
    </location>
</feature>
<evidence type="ECO:0000256" key="2">
    <source>
        <dbReference type="SAM" id="Phobius"/>
    </source>
</evidence>
<dbReference type="EMBL" id="KV423942">
    <property type="protein sequence ID" value="KZT59230.1"/>
    <property type="molecule type" value="Genomic_DNA"/>
</dbReference>
<keyword evidence="5" id="KW-1185">Reference proteome</keyword>
<feature type="transmembrane region" description="Helical" evidence="2">
    <location>
        <begin position="141"/>
        <end position="159"/>
    </location>
</feature>
<proteinExistence type="predicted"/>
<keyword evidence="2" id="KW-1133">Transmembrane helix</keyword>
<name>A0A165HFG9_9BASI</name>
<dbReference type="PANTHER" id="PTHR40465:SF1">
    <property type="entry name" value="DUF6534 DOMAIN-CONTAINING PROTEIN"/>
    <property type="match status" value="1"/>
</dbReference>
<evidence type="ECO:0000313" key="4">
    <source>
        <dbReference type="EMBL" id="KZT59230.1"/>
    </source>
</evidence>
<feature type="compositionally biased region" description="Basic and acidic residues" evidence="1">
    <location>
        <begin position="338"/>
        <end position="347"/>
    </location>
</feature>
<feature type="transmembrane region" description="Helical" evidence="2">
    <location>
        <begin position="202"/>
        <end position="219"/>
    </location>
</feature>
<feature type="compositionally biased region" description="Polar residues" evidence="1">
    <location>
        <begin position="272"/>
        <end position="283"/>
    </location>
</feature>
<dbReference type="Proteomes" id="UP000076842">
    <property type="component" value="Unassembled WGS sequence"/>
</dbReference>
<organism evidence="4 5">
    <name type="scientific">Calocera cornea HHB12733</name>
    <dbReference type="NCBI Taxonomy" id="1353952"/>
    <lineage>
        <taxon>Eukaryota</taxon>
        <taxon>Fungi</taxon>
        <taxon>Dikarya</taxon>
        <taxon>Basidiomycota</taxon>
        <taxon>Agaricomycotina</taxon>
        <taxon>Dacrymycetes</taxon>
        <taxon>Dacrymycetales</taxon>
        <taxon>Dacrymycetaceae</taxon>
        <taxon>Calocera</taxon>
    </lineage>
</organism>
<dbReference type="AlphaFoldDB" id="A0A165HFG9"/>
<feature type="transmembrane region" description="Helical" evidence="2">
    <location>
        <begin position="165"/>
        <end position="182"/>
    </location>
</feature>
<evidence type="ECO:0000313" key="5">
    <source>
        <dbReference type="Proteomes" id="UP000076842"/>
    </source>
</evidence>
<dbReference type="STRING" id="1353952.A0A165HFG9"/>
<feature type="transmembrane region" description="Helical" evidence="2">
    <location>
        <begin position="12"/>
        <end position="36"/>
    </location>
</feature>
<dbReference type="InterPro" id="IPR045339">
    <property type="entry name" value="DUF6534"/>
</dbReference>
<gene>
    <name evidence="4" type="ORF">CALCODRAFT_431229</name>
</gene>
<protein>
    <recommendedName>
        <fullName evidence="3">DUF6534 domain-containing protein</fullName>
    </recommendedName>
</protein>
<sequence length="382" mass="42463">MAIGPALDDSWGAVLIGVFLAIFLYGLLTLQVYVYHEMFPRDVWWLKLVVLSVWILDTLHTIFISHMIYTNLITNFGDYSAIMHNTWSFNVNVLITTIVAAISQVFFIHRCWRCECSLLCALRCVWEGADAVLGGVVDKSVLNTVLSGIILLFAAFLDYKWAVDTWLGSAAVTDILVSCALVRSLLMKRNEVQRTRNLIERLIRWTVTTGLITSVWALLDLAVFTASETTLVHLFFNIMLAKMYANTLLAALNHRSPNRPDDVPGPHGPGSHSISLSQLSPPRASRTLTLTTSAGTRSRRTQSVSFARESAPYELDLERGGRGGVRVEVETTLGSLSIDDKDSRLDSPRSLPTLERERTLVSQGTGGTGRMKEEEEEEAESV</sequence>
<keyword evidence="2" id="KW-0472">Membrane</keyword>
<feature type="transmembrane region" description="Helical" evidence="2">
    <location>
        <begin position="48"/>
        <end position="69"/>
    </location>
</feature>
<feature type="region of interest" description="Disordered" evidence="1">
    <location>
        <begin position="338"/>
        <end position="382"/>
    </location>
</feature>
<evidence type="ECO:0000259" key="3">
    <source>
        <dbReference type="Pfam" id="PF20152"/>
    </source>
</evidence>